<dbReference type="GO" id="GO:0006308">
    <property type="term" value="P:DNA catabolic process"/>
    <property type="evidence" value="ECO:0007669"/>
    <property type="project" value="InterPro"/>
</dbReference>
<dbReference type="SMART" id="SM00476">
    <property type="entry name" value="DNaseIc"/>
    <property type="match status" value="1"/>
</dbReference>
<keyword evidence="1" id="KW-0540">Nuclease</keyword>
<evidence type="ECO:0000256" key="1">
    <source>
        <dbReference type="ARBA" id="ARBA00022722"/>
    </source>
</evidence>
<accession>A0A5B9PAW2</accession>
<dbReference type="Proteomes" id="UP000322214">
    <property type="component" value="Chromosome"/>
</dbReference>
<dbReference type="PANTHER" id="PTHR11371">
    <property type="entry name" value="DEOXYRIBONUCLEASE"/>
    <property type="match status" value="1"/>
</dbReference>
<sequence length="346" mass="38663">MKKFWATIFLALVVVGGSWILLNQDRIQEAGGLTAFARQRLSSNAANPNNMDQDSQSTGPFLQAGSKNSVSRPNGNQQPSNIGNRALSDRIRIASFKLSGSTQYSNPQLALRVIADICLRHDLIAFQEVDGHRPGWLDELTAEIARQTNGQLIYRHASDHVRVARNEPTYAFLYNTSTLDLEMGHTYTVADPDNVLVREPLVGWFRARMAHPNEAFTFTVANIQLDRKHPGNEIAYLGSLYDAIRRDGRGEDDVIFVGDFKSGDRALKNAQAKFGMTWVVSDQATNTMNDAQYDNLVFNQMATLEFTGNGGVIDFLKVYNLGFRDAMAISEHMPVWAEFSAREKVR</sequence>
<dbReference type="OrthoDB" id="5500612at2"/>
<dbReference type="Gene3D" id="3.60.10.10">
    <property type="entry name" value="Endonuclease/exonuclease/phosphatase"/>
    <property type="match status" value="1"/>
</dbReference>
<dbReference type="GO" id="GO:0016787">
    <property type="term" value="F:hydrolase activity"/>
    <property type="evidence" value="ECO:0007669"/>
    <property type="project" value="UniProtKB-KW"/>
</dbReference>
<evidence type="ECO:0000313" key="4">
    <source>
        <dbReference type="EMBL" id="QEG20261.1"/>
    </source>
</evidence>
<reference evidence="4 5" key="1">
    <citation type="submission" date="2019-08" db="EMBL/GenBank/DDBJ databases">
        <title>Deep-cultivation of Planctomycetes and their phenomic and genomic characterization uncovers novel biology.</title>
        <authorList>
            <person name="Wiegand S."/>
            <person name="Jogler M."/>
            <person name="Boedeker C."/>
            <person name="Pinto D."/>
            <person name="Vollmers J."/>
            <person name="Rivas-Marin E."/>
            <person name="Kohn T."/>
            <person name="Peeters S.H."/>
            <person name="Heuer A."/>
            <person name="Rast P."/>
            <person name="Oberbeckmann S."/>
            <person name="Bunk B."/>
            <person name="Jeske O."/>
            <person name="Meyerdierks A."/>
            <person name="Storesund J.E."/>
            <person name="Kallscheuer N."/>
            <person name="Luecker S."/>
            <person name="Lage O.M."/>
            <person name="Pohl T."/>
            <person name="Merkel B.J."/>
            <person name="Hornburger P."/>
            <person name="Mueller R.-W."/>
            <person name="Bruemmer F."/>
            <person name="Labrenz M."/>
            <person name="Spormann A.M."/>
            <person name="Op den Camp H."/>
            <person name="Overmann J."/>
            <person name="Amann R."/>
            <person name="Jetten M.S.M."/>
            <person name="Mascher T."/>
            <person name="Medema M.H."/>
            <person name="Devos D.P."/>
            <person name="Kaster A.-K."/>
            <person name="Ovreas L."/>
            <person name="Rohde M."/>
            <person name="Galperin M.Y."/>
            <person name="Jogler C."/>
        </authorList>
    </citation>
    <scope>NUCLEOTIDE SEQUENCE [LARGE SCALE GENOMIC DNA]</scope>
    <source>
        <strain evidence="4 5">FC18</strain>
    </source>
</reference>
<evidence type="ECO:0000313" key="5">
    <source>
        <dbReference type="Proteomes" id="UP000322214"/>
    </source>
</evidence>
<dbReference type="EMBL" id="CP042912">
    <property type="protein sequence ID" value="QEG20261.1"/>
    <property type="molecule type" value="Genomic_DNA"/>
</dbReference>
<feature type="region of interest" description="Disordered" evidence="3">
    <location>
        <begin position="44"/>
        <end position="84"/>
    </location>
</feature>
<dbReference type="AlphaFoldDB" id="A0A5B9PAW2"/>
<organism evidence="4 5">
    <name type="scientific">Mariniblastus fucicola</name>
    <dbReference type="NCBI Taxonomy" id="980251"/>
    <lineage>
        <taxon>Bacteria</taxon>
        <taxon>Pseudomonadati</taxon>
        <taxon>Planctomycetota</taxon>
        <taxon>Planctomycetia</taxon>
        <taxon>Pirellulales</taxon>
        <taxon>Pirellulaceae</taxon>
        <taxon>Mariniblastus</taxon>
    </lineage>
</organism>
<evidence type="ECO:0000256" key="2">
    <source>
        <dbReference type="ARBA" id="ARBA00022801"/>
    </source>
</evidence>
<keyword evidence="2" id="KW-0378">Hydrolase</keyword>
<evidence type="ECO:0000256" key="3">
    <source>
        <dbReference type="SAM" id="MobiDB-lite"/>
    </source>
</evidence>
<proteinExistence type="predicted"/>
<dbReference type="RefSeq" id="WP_075085681.1">
    <property type="nucleotide sequence ID" value="NZ_CP042912.1"/>
</dbReference>
<dbReference type="SUPFAM" id="SSF56219">
    <property type="entry name" value="DNase I-like"/>
    <property type="match status" value="1"/>
</dbReference>
<dbReference type="InterPro" id="IPR036691">
    <property type="entry name" value="Endo/exonu/phosph_ase_sf"/>
</dbReference>
<feature type="compositionally biased region" description="Polar residues" evidence="3">
    <location>
        <begin position="44"/>
        <end position="83"/>
    </location>
</feature>
<dbReference type="KEGG" id="mff:MFFC18_01080"/>
<gene>
    <name evidence="4" type="ORF">MFFC18_01080</name>
</gene>
<keyword evidence="5" id="KW-1185">Reference proteome</keyword>
<dbReference type="InterPro" id="IPR016202">
    <property type="entry name" value="DNase_I"/>
</dbReference>
<dbReference type="GO" id="GO:0004536">
    <property type="term" value="F:DNA nuclease activity"/>
    <property type="evidence" value="ECO:0007669"/>
    <property type="project" value="InterPro"/>
</dbReference>
<evidence type="ECO:0008006" key="6">
    <source>
        <dbReference type="Google" id="ProtNLM"/>
    </source>
</evidence>
<dbReference type="STRING" id="980251.GCA_001642875_03653"/>
<name>A0A5B9PAW2_9BACT</name>
<protein>
    <recommendedName>
        <fullName evidence="6">Endonuclease/Exonuclease/phosphatase family protein</fullName>
    </recommendedName>
</protein>
<dbReference type="PANTHER" id="PTHR11371:SF31">
    <property type="entry name" value="EXTRACELLULAR NUCLEASE"/>
    <property type="match status" value="1"/>
</dbReference>